<dbReference type="InterPro" id="IPR004838">
    <property type="entry name" value="NHTrfase_class1_PyrdxlP-BS"/>
</dbReference>
<evidence type="ECO:0000313" key="4">
    <source>
        <dbReference type="Proteomes" id="UP001597307"/>
    </source>
</evidence>
<gene>
    <name evidence="3" type="ORF">ACFSFX_12880</name>
</gene>
<dbReference type="Proteomes" id="UP001597307">
    <property type="component" value="Unassembled WGS sequence"/>
</dbReference>
<comment type="caution">
    <text evidence="3">The sequence shown here is derived from an EMBL/GenBank/DDBJ whole genome shotgun (WGS) entry which is preliminary data.</text>
</comment>
<keyword evidence="1 3" id="KW-0032">Aminotransferase</keyword>
<feature type="domain" description="Aminotransferase class I/classII large" evidence="2">
    <location>
        <begin position="11"/>
        <end position="255"/>
    </location>
</feature>
<dbReference type="InterPro" id="IPR015424">
    <property type="entry name" value="PyrdxlP-dep_Trfase"/>
</dbReference>
<accession>A0ABW4Q9V3</accession>
<evidence type="ECO:0000256" key="1">
    <source>
        <dbReference type="RuleBase" id="RU000481"/>
    </source>
</evidence>
<sequence length="307" mass="33598">MVQALVLERPWNKYTSGSLANLKPRVSFVFHTEAANVQLTVGADAALKLLLTDIPRQTIVHPRYGYPGYGKWSRNADRVLIYDHKATAGELLSSVEGIQGRPLLIICWPGNPVENENLMTSESLTALSVRFDVVIDATYLSIYTETFVDLCRQAQHHGLLVVFSLSKAVGIPAARLGGIVGDPNKLKSQKEVEKFRWDLFQSAVAECAFSEAGIQILSAHAGRLGELASKIRIALHNAGMQTYAGSGNNFVSVPLHGKNVAHFPSSHFQGKLYPDLNLMRLDCNNHNLELIRAMPQASPPGADMVLS</sequence>
<name>A0ABW4Q9V3_9MICC</name>
<evidence type="ECO:0000313" key="3">
    <source>
        <dbReference type="EMBL" id="MFD1847485.1"/>
    </source>
</evidence>
<evidence type="ECO:0000259" key="2">
    <source>
        <dbReference type="Pfam" id="PF00155"/>
    </source>
</evidence>
<comment type="similarity">
    <text evidence="1">Belongs to the class-I pyridoxal-phosphate-dependent aminotransferase family.</text>
</comment>
<dbReference type="Gene3D" id="3.90.1150.10">
    <property type="entry name" value="Aspartate Aminotransferase, domain 1"/>
    <property type="match status" value="1"/>
</dbReference>
<dbReference type="PROSITE" id="PS00105">
    <property type="entry name" value="AA_TRANSFER_CLASS_1"/>
    <property type="match status" value="1"/>
</dbReference>
<dbReference type="InterPro" id="IPR015422">
    <property type="entry name" value="PyrdxlP-dep_Trfase_small"/>
</dbReference>
<comment type="cofactor">
    <cofactor evidence="1">
        <name>pyridoxal 5'-phosphate</name>
        <dbReference type="ChEBI" id="CHEBI:597326"/>
    </cofactor>
</comment>
<dbReference type="Gene3D" id="3.40.640.10">
    <property type="entry name" value="Type I PLP-dependent aspartate aminotransferase-like (Major domain)"/>
    <property type="match status" value="1"/>
</dbReference>
<keyword evidence="1" id="KW-0808">Transferase</keyword>
<dbReference type="SUPFAM" id="SSF53383">
    <property type="entry name" value="PLP-dependent transferases"/>
    <property type="match status" value="1"/>
</dbReference>
<dbReference type="EC" id="2.6.1.-" evidence="1"/>
<dbReference type="InterPro" id="IPR004839">
    <property type="entry name" value="Aminotransferase_I/II_large"/>
</dbReference>
<protein>
    <recommendedName>
        <fullName evidence="1">Aminotransferase</fullName>
        <ecNumber evidence="1">2.6.1.-</ecNumber>
    </recommendedName>
</protein>
<organism evidence="3 4">
    <name type="scientific">Arthrobacter flavus</name>
    <dbReference type="NCBI Taxonomy" id="95172"/>
    <lineage>
        <taxon>Bacteria</taxon>
        <taxon>Bacillati</taxon>
        <taxon>Actinomycetota</taxon>
        <taxon>Actinomycetes</taxon>
        <taxon>Micrococcales</taxon>
        <taxon>Micrococcaceae</taxon>
        <taxon>Arthrobacter</taxon>
    </lineage>
</organism>
<dbReference type="GO" id="GO:0008483">
    <property type="term" value="F:transaminase activity"/>
    <property type="evidence" value="ECO:0007669"/>
    <property type="project" value="UniProtKB-KW"/>
</dbReference>
<dbReference type="InterPro" id="IPR015421">
    <property type="entry name" value="PyrdxlP-dep_Trfase_major"/>
</dbReference>
<dbReference type="EMBL" id="JBHUGA010000055">
    <property type="protein sequence ID" value="MFD1847485.1"/>
    <property type="molecule type" value="Genomic_DNA"/>
</dbReference>
<reference evidence="4" key="1">
    <citation type="journal article" date="2019" name="Int. J. Syst. Evol. Microbiol.">
        <title>The Global Catalogue of Microorganisms (GCM) 10K type strain sequencing project: providing services to taxonomists for standard genome sequencing and annotation.</title>
        <authorList>
            <consortium name="The Broad Institute Genomics Platform"/>
            <consortium name="The Broad Institute Genome Sequencing Center for Infectious Disease"/>
            <person name="Wu L."/>
            <person name="Ma J."/>
        </authorList>
    </citation>
    <scope>NUCLEOTIDE SEQUENCE [LARGE SCALE GENOMIC DNA]</scope>
    <source>
        <strain evidence="4">JCM 11496</strain>
    </source>
</reference>
<keyword evidence="4" id="KW-1185">Reference proteome</keyword>
<proteinExistence type="inferred from homology"/>
<dbReference type="RefSeq" id="WP_343881106.1">
    <property type="nucleotide sequence ID" value="NZ_BAAAIJ010000053.1"/>
</dbReference>
<dbReference type="Pfam" id="PF00155">
    <property type="entry name" value="Aminotran_1_2"/>
    <property type="match status" value="1"/>
</dbReference>